<keyword evidence="1" id="KW-1133">Transmembrane helix</keyword>
<evidence type="ECO:0000313" key="3">
    <source>
        <dbReference type="Proteomes" id="UP001235712"/>
    </source>
</evidence>
<keyword evidence="3" id="KW-1185">Reference proteome</keyword>
<feature type="transmembrane region" description="Helical" evidence="1">
    <location>
        <begin position="57"/>
        <end position="79"/>
    </location>
</feature>
<keyword evidence="1" id="KW-0472">Membrane</keyword>
<dbReference type="Pfam" id="PF19853">
    <property type="entry name" value="DUF6328"/>
    <property type="match status" value="1"/>
</dbReference>
<proteinExistence type="predicted"/>
<comment type="caution">
    <text evidence="2">The sequence shown here is derived from an EMBL/GenBank/DDBJ whole genome shotgun (WGS) entry which is preliminary data.</text>
</comment>
<keyword evidence="1" id="KW-0812">Transmembrane</keyword>
<dbReference type="InterPro" id="IPR046291">
    <property type="entry name" value="DUF6328"/>
</dbReference>
<evidence type="ECO:0000256" key="1">
    <source>
        <dbReference type="SAM" id="Phobius"/>
    </source>
</evidence>
<accession>A0ABT9P0I9</accession>
<evidence type="ECO:0000313" key="2">
    <source>
        <dbReference type="EMBL" id="MDP9826193.1"/>
    </source>
</evidence>
<dbReference type="GO" id="GO:0016787">
    <property type="term" value="F:hydrolase activity"/>
    <property type="evidence" value="ECO:0007669"/>
    <property type="project" value="UniProtKB-KW"/>
</dbReference>
<feature type="transmembrane region" description="Helical" evidence="1">
    <location>
        <begin position="99"/>
        <end position="119"/>
    </location>
</feature>
<dbReference type="Proteomes" id="UP001235712">
    <property type="component" value="Unassembled WGS sequence"/>
</dbReference>
<feature type="transmembrane region" description="Helical" evidence="1">
    <location>
        <begin position="126"/>
        <end position="146"/>
    </location>
</feature>
<dbReference type="RefSeq" id="WP_307240753.1">
    <property type="nucleotide sequence ID" value="NZ_JAUSQZ010000001.1"/>
</dbReference>
<dbReference type="EMBL" id="JAUSQZ010000001">
    <property type="protein sequence ID" value="MDP9826193.1"/>
    <property type="molecule type" value="Genomic_DNA"/>
</dbReference>
<keyword evidence="2" id="KW-0378">Hydrolase</keyword>
<reference evidence="2 3" key="1">
    <citation type="submission" date="2023-07" db="EMBL/GenBank/DDBJ databases">
        <title>Sequencing the genomes of 1000 actinobacteria strains.</title>
        <authorList>
            <person name="Klenk H.-P."/>
        </authorList>
    </citation>
    <scope>NUCLEOTIDE SEQUENCE [LARGE SCALE GENOMIC DNA]</scope>
    <source>
        <strain evidence="2 3">DSM 44388</strain>
    </source>
</reference>
<sequence length="168" mass="18359">MDAHRSDETVDERADRNFGDLLQELRVTQTGVQILFAFLLTLPLQSRFETLDTWDRGVYVCALMLSALATVCLIAPVAYHRAMFARRKKPQVVAVASRFAVGGLFFLALAICCAVDLVLDLVLGRGIALAASCGLALVLLVAWAIFPLAQRTGEPWGDGDEKTVARDH</sequence>
<gene>
    <name evidence="2" type="ORF">J2S57_001942</name>
</gene>
<organism evidence="2 3">
    <name type="scientific">Kineosporia succinea</name>
    <dbReference type="NCBI Taxonomy" id="84632"/>
    <lineage>
        <taxon>Bacteria</taxon>
        <taxon>Bacillati</taxon>
        <taxon>Actinomycetota</taxon>
        <taxon>Actinomycetes</taxon>
        <taxon>Kineosporiales</taxon>
        <taxon>Kineosporiaceae</taxon>
        <taxon>Kineosporia</taxon>
    </lineage>
</organism>
<protein>
    <submittedName>
        <fullName evidence="2">Neutral ceramidase superfamily lipid hydrolase</fullName>
    </submittedName>
</protein>
<name>A0ABT9P0I9_9ACTN</name>